<organism evidence="7 8">
    <name type="scientific">Agaricus bisporus var. burnettii (strain JB137-S8 / ATCC MYA-4627 / FGSC 10392)</name>
    <name type="common">White button mushroom</name>
    <dbReference type="NCBI Taxonomy" id="597362"/>
    <lineage>
        <taxon>Eukaryota</taxon>
        <taxon>Fungi</taxon>
        <taxon>Dikarya</taxon>
        <taxon>Basidiomycota</taxon>
        <taxon>Agaricomycotina</taxon>
        <taxon>Agaricomycetes</taxon>
        <taxon>Agaricomycetidae</taxon>
        <taxon>Agaricales</taxon>
        <taxon>Agaricineae</taxon>
        <taxon>Agaricaceae</taxon>
        <taxon>Agaricus</taxon>
    </lineage>
</organism>
<evidence type="ECO:0000313" key="8">
    <source>
        <dbReference type="Proteomes" id="UP000008493"/>
    </source>
</evidence>
<evidence type="ECO:0000256" key="3">
    <source>
        <dbReference type="ARBA" id="ARBA00015630"/>
    </source>
</evidence>
<dbReference type="EMBL" id="JH971390">
    <property type="protein sequence ID" value="EKM79233.1"/>
    <property type="molecule type" value="Genomic_DNA"/>
</dbReference>
<evidence type="ECO:0000256" key="5">
    <source>
        <dbReference type="ARBA" id="ARBA00032427"/>
    </source>
</evidence>
<dbReference type="GO" id="GO:0015629">
    <property type="term" value="C:actin cytoskeleton"/>
    <property type="evidence" value="ECO:0007669"/>
    <property type="project" value="InterPro"/>
</dbReference>
<dbReference type="KEGG" id="abp:AGABI1DRAFT85102"/>
<dbReference type="AlphaFoldDB" id="K5X7Q8"/>
<keyword evidence="8" id="KW-1185">Reference proteome</keyword>
<dbReference type="Proteomes" id="UP000008493">
    <property type="component" value="Unassembled WGS sequence"/>
</dbReference>
<dbReference type="CDD" id="cd11286">
    <property type="entry name" value="ADF_cofilin_like"/>
    <property type="match status" value="1"/>
</dbReference>
<dbReference type="eggNOG" id="KOG1735">
    <property type="taxonomic scope" value="Eukaryota"/>
</dbReference>
<protein>
    <recommendedName>
        <fullName evidence="3">Cofilin</fullName>
    </recommendedName>
    <alternativeName>
        <fullName evidence="5">Actin-depolymerizing factor 1</fullName>
    </alternativeName>
</protein>
<dbReference type="HOGENOM" id="CLU_094004_3_2_1"/>
<dbReference type="PROSITE" id="PS51263">
    <property type="entry name" value="ADF_H"/>
    <property type="match status" value="1"/>
</dbReference>
<dbReference type="OMA" id="ITFYSWS"/>
<comment type="subcellular location">
    <subcellularLocation>
        <location evidence="1">Nucleus matrix</location>
    </subcellularLocation>
</comment>
<evidence type="ECO:0000256" key="2">
    <source>
        <dbReference type="ARBA" id="ARBA00006844"/>
    </source>
</evidence>
<sequence length="142" mass="15992">MATGVRVSSESIEAYQNIKLGKKQKYIVFCVNDSKTEIIVDKALSGKQIEKYNDFVDLLPQKEPRWAVYDFQFEADGGGQRNKLVLIKWVPDDAGIRPKMLYAGSNDELRKSLDGIAVEVQATDYDEVAYEIVLAKAKQGTR</sequence>
<dbReference type="STRING" id="597362.K5X7Q8"/>
<dbReference type="OrthoDB" id="10249245at2759"/>
<accession>K5X7Q8</accession>
<gene>
    <name evidence="7" type="ORF">AGABI1DRAFT_85102</name>
</gene>
<proteinExistence type="inferred from homology"/>
<dbReference type="GO" id="GO:0003779">
    <property type="term" value="F:actin binding"/>
    <property type="evidence" value="ECO:0007669"/>
    <property type="project" value="UniProtKB-KW"/>
</dbReference>
<dbReference type="SMART" id="SM00102">
    <property type="entry name" value="ADF"/>
    <property type="match status" value="1"/>
</dbReference>
<feature type="domain" description="ADF-H" evidence="6">
    <location>
        <begin position="4"/>
        <end position="138"/>
    </location>
</feature>
<evidence type="ECO:0000259" key="6">
    <source>
        <dbReference type="PROSITE" id="PS51263"/>
    </source>
</evidence>
<evidence type="ECO:0000256" key="4">
    <source>
        <dbReference type="ARBA" id="ARBA00023203"/>
    </source>
</evidence>
<reference evidence="8" key="1">
    <citation type="journal article" date="2012" name="Proc. Natl. Acad. Sci. U.S.A.">
        <title>Genome sequence of the button mushroom Agaricus bisporus reveals mechanisms governing adaptation to a humic-rich ecological niche.</title>
        <authorList>
            <person name="Morin E."/>
            <person name="Kohler A."/>
            <person name="Baker A.R."/>
            <person name="Foulongne-Oriol M."/>
            <person name="Lombard V."/>
            <person name="Nagy L.G."/>
            <person name="Ohm R.A."/>
            <person name="Patyshakuliyeva A."/>
            <person name="Brun A."/>
            <person name="Aerts A.L."/>
            <person name="Bailey A.M."/>
            <person name="Billette C."/>
            <person name="Coutinho P.M."/>
            <person name="Deakin G."/>
            <person name="Doddapaneni H."/>
            <person name="Floudas D."/>
            <person name="Grimwood J."/>
            <person name="Hilden K."/>
            <person name="Kuees U."/>
            <person name="LaButti K.M."/>
            <person name="Lapidus A."/>
            <person name="Lindquist E.A."/>
            <person name="Lucas S.M."/>
            <person name="Murat C."/>
            <person name="Riley R.W."/>
            <person name="Salamov A.A."/>
            <person name="Schmutz J."/>
            <person name="Subramanian V."/>
            <person name="Woesten H.A.B."/>
            <person name="Xu J."/>
            <person name="Eastwood D.C."/>
            <person name="Foster G.D."/>
            <person name="Sonnenberg A.S."/>
            <person name="Cullen D."/>
            <person name="de Vries R.P."/>
            <person name="Lundell T."/>
            <person name="Hibbett D.S."/>
            <person name="Henrissat B."/>
            <person name="Burton K.S."/>
            <person name="Kerrigan R.W."/>
            <person name="Challen M.P."/>
            <person name="Grigoriev I.V."/>
            <person name="Martin F."/>
        </authorList>
    </citation>
    <scope>NUCLEOTIDE SEQUENCE [LARGE SCALE GENOMIC DNA]</scope>
    <source>
        <strain evidence="8">JB137-S8 / ATCC MYA-4627 / FGSC 10392</strain>
    </source>
</reference>
<dbReference type="InterPro" id="IPR002108">
    <property type="entry name" value="ADF-H"/>
</dbReference>
<dbReference type="Pfam" id="PF00241">
    <property type="entry name" value="Cofilin_ADF"/>
    <property type="match status" value="1"/>
</dbReference>
<dbReference type="InterPro" id="IPR029006">
    <property type="entry name" value="ADF-H/Gelsolin-like_dom_sf"/>
</dbReference>
<dbReference type="RefSeq" id="XP_007329959.1">
    <property type="nucleotide sequence ID" value="XM_007329897.1"/>
</dbReference>
<dbReference type="Gene3D" id="3.40.20.10">
    <property type="entry name" value="Severin"/>
    <property type="match status" value="1"/>
</dbReference>
<dbReference type="InParanoid" id="K5X7Q8"/>
<evidence type="ECO:0000256" key="1">
    <source>
        <dbReference type="ARBA" id="ARBA00004109"/>
    </source>
</evidence>
<dbReference type="SUPFAM" id="SSF55753">
    <property type="entry name" value="Actin depolymerizing proteins"/>
    <property type="match status" value="1"/>
</dbReference>
<dbReference type="GO" id="GO:0016363">
    <property type="term" value="C:nuclear matrix"/>
    <property type="evidence" value="ECO:0007669"/>
    <property type="project" value="UniProtKB-SubCell"/>
</dbReference>
<dbReference type="InterPro" id="IPR017904">
    <property type="entry name" value="ADF/Cofilin"/>
</dbReference>
<comment type="similarity">
    <text evidence="2">Belongs to the actin-binding proteins ADF family.</text>
</comment>
<keyword evidence="4" id="KW-0009">Actin-binding</keyword>
<name>K5X7Q8_AGABU</name>
<dbReference type="GO" id="GO:0030042">
    <property type="term" value="P:actin filament depolymerization"/>
    <property type="evidence" value="ECO:0007669"/>
    <property type="project" value="InterPro"/>
</dbReference>
<dbReference type="PANTHER" id="PTHR11913">
    <property type="entry name" value="COFILIN-RELATED"/>
    <property type="match status" value="1"/>
</dbReference>
<evidence type="ECO:0000313" key="7">
    <source>
        <dbReference type="EMBL" id="EKM79233.1"/>
    </source>
</evidence>
<dbReference type="FunCoup" id="K5X7Q8">
    <property type="interactions" value="133"/>
</dbReference>
<dbReference type="GeneID" id="18832030"/>